<dbReference type="AlphaFoldDB" id="A0A6J4R371"/>
<reference evidence="1" key="1">
    <citation type="submission" date="2020-02" db="EMBL/GenBank/DDBJ databases">
        <authorList>
            <person name="Meier V. D."/>
        </authorList>
    </citation>
    <scope>NUCLEOTIDE SEQUENCE</scope>
    <source>
        <strain evidence="1">AVDCRST_MAG14</strain>
    </source>
</reference>
<proteinExistence type="predicted"/>
<organism evidence="1">
    <name type="scientific">uncultured Rubrobacteraceae bacterium</name>
    <dbReference type="NCBI Taxonomy" id="349277"/>
    <lineage>
        <taxon>Bacteria</taxon>
        <taxon>Bacillati</taxon>
        <taxon>Actinomycetota</taxon>
        <taxon>Rubrobacteria</taxon>
        <taxon>Rubrobacterales</taxon>
        <taxon>Rubrobacteraceae</taxon>
        <taxon>environmental samples</taxon>
    </lineage>
</organism>
<evidence type="ECO:0000313" key="1">
    <source>
        <dbReference type="EMBL" id="CAA9462844.1"/>
    </source>
</evidence>
<name>A0A6J4R371_9ACTN</name>
<protein>
    <recommendedName>
        <fullName evidence="2">Mobile element protein</fullName>
    </recommendedName>
</protein>
<accession>A0A6J4R371</accession>
<sequence length="45" mass="5555">MVERTLAWLNRYRRLKVRYERRADGRQAFLGLGCALICWSYMQRF</sequence>
<dbReference type="EMBL" id="CADCVG010000114">
    <property type="protein sequence ID" value="CAA9462844.1"/>
    <property type="molecule type" value="Genomic_DNA"/>
</dbReference>
<gene>
    <name evidence="1" type="ORF">AVDCRST_MAG14-2738</name>
</gene>
<evidence type="ECO:0008006" key="2">
    <source>
        <dbReference type="Google" id="ProtNLM"/>
    </source>
</evidence>